<reference evidence="1" key="1">
    <citation type="submission" date="2013-08" db="EMBL/GenBank/DDBJ databases">
        <authorList>
            <person name="Mendez C."/>
            <person name="Richter M."/>
            <person name="Ferrer M."/>
            <person name="Sanchez J."/>
        </authorList>
    </citation>
    <scope>NUCLEOTIDE SEQUENCE</scope>
</reference>
<comment type="caution">
    <text evidence="1">The sequence shown here is derived from an EMBL/GenBank/DDBJ whole genome shotgun (WGS) entry which is preliminary data.</text>
</comment>
<gene>
    <name evidence="1" type="ORF">B2A_02808</name>
</gene>
<sequence>MTVPPAALLTYERLRAQVLNGQARADGLAAIAHHGMLRGLTVLLTEVPAPTGLAAQAPVSEALPLDRQFLRLVANMVLESQQEAMHVY</sequence>
<accession>T1APE4</accession>
<organism evidence="1">
    <name type="scientific">mine drainage metagenome</name>
    <dbReference type="NCBI Taxonomy" id="410659"/>
    <lineage>
        <taxon>unclassified sequences</taxon>
        <taxon>metagenomes</taxon>
        <taxon>ecological metagenomes</taxon>
    </lineage>
</organism>
<protein>
    <submittedName>
        <fullName evidence="1">Transposase number 3 of insertion sequence</fullName>
    </submittedName>
</protein>
<name>T1APE4_9ZZZZ</name>
<evidence type="ECO:0000313" key="1">
    <source>
        <dbReference type="EMBL" id="EQD62461.1"/>
    </source>
</evidence>
<reference evidence="1" key="2">
    <citation type="journal article" date="2014" name="ISME J.">
        <title>Microbial stratification in low pH oxic and suboxic macroscopic growths along an acid mine drainage.</title>
        <authorList>
            <person name="Mendez-Garcia C."/>
            <person name="Mesa V."/>
            <person name="Sprenger R.R."/>
            <person name="Richter M."/>
            <person name="Diez M.S."/>
            <person name="Solano J."/>
            <person name="Bargiela R."/>
            <person name="Golyshina O.V."/>
            <person name="Manteca A."/>
            <person name="Ramos J.L."/>
            <person name="Gallego J.R."/>
            <person name="Llorente I."/>
            <person name="Martins Dos Santos V.A."/>
            <person name="Jensen O.N."/>
            <person name="Pelaez A.I."/>
            <person name="Sanchez J."/>
            <person name="Ferrer M."/>
        </authorList>
    </citation>
    <scope>NUCLEOTIDE SEQUENCE</scope>
</reference>
<dbReference type="EMBL" id="AUZZ01001907">
    <property type="protein sequence ID" value="EQD62461.1"/>
    <property type="molecule type" value="Genomic_DNA"/>
</dbReference>
<proteinExistence type="predicted"/>
<dbReference type="AlphaFoldDB" id="T1APE4"/>